<sequence>MVPSPRSTISGMNRSKSHIFVRALAFVALLFLVWVSRDALHGERFGGLGLSWCGIIAGVLFLPAATHAHQLPAARFSLYSAAALTVLYTEPQRVTAWLLGIIAVLVLVGCVLPQRRGGSSQIPPAVAKAMWWYALASIPGVFLMFEPVLWVLLIGAAFFVAATSYYRTSFWCRFLLTLASVGLTSTWIGGLMAVNEPSSIYIWPLLAVPMGGLATWLAVGKFSGTSDVAWPDPTGAKSVR</sequence>
<keyword evidence="1" id="KW-1133">Transmembrane helix</keyword>
<evidence type="ECO:0000256" key="1">
    <source>
        <dbReference type="SAM" id="Phobius"/>
    </source>
</evidence>
<comment type="caution">
    <text evidence="2">The sequence shown here is derived from an EMBL/GenBank/DDBJ whole genome shotgun (WGS) entry which is preliminary data.</text>
</comment>
<gene>
    <name evidence="2" type="ORF">CWC39_04360</name>
</gene>
<accession>A0A364VC63</accession>
<evidence type="ECO:0000313" key="3">
    <source>
        <dbReference type="Proteomes" id="UP000251047"/>
    </source>
</evidence>
<feature type="transmembrane region" description="Helical" evidence="1">
    <location>
        <begin position="174"/>
        <end position="194"/>
    </location>
</feature>
<feature type="transmembrane region" description="Helical" evidence="1">
    <location>
        <begin position="200"/>
        <end position="219"/>
    </location>
</feature>
<keyword evidence="1" id="KW-0812">Transmembrane</keyword>
<protein>
    <submittedName>
        <fullName evidence="2">Uncharacterized protein</fullName>
    </submittedName>
</protein>
<dbReference type="EMBL" id="PHQP01000023">
    <property type="protein sequence ID" value="RAV34239.1"/>
    <property type="molecule type" value="Genomic_DNA"/>
</dbReference>
<organism evidence="2 3">
    <name type="scientific">Corynebacterium heidelbergense</name>
    <dbReference type="NCBI Taxonomy" id="2055947"/>
    <lineage>
        <taxon>Bacteria</taxon>
        <taxon>Bacillati</taxon>
        <taxon>Actinomycetota</taxon>
        <taxon>Actinomycetes</taxon>
        <taxon>Mycobacteriales</taxon>
        <taxon>Corynebacteriaceae</taxon>
        <taxon>Corynebacterium</taxon>
    </lineage>
</organism>
<reference evidence="2 3" key="1">
    <citation type="journal article" date="2018" name="Syst. Appl. Microbiol.">
        <title>Corynebacterium heidelbergense sp. nov., isolated from the preen glands of Egyptian geese (Alopochen aegyptiacus).</title>
        <authorList>
            <person name="Braun M.S."/>
            <person name="Wang E."/>
            <person name="Zimmermann S."/>
            <person name="Wink M."/>
        </authorList>
    </citation>
    <scope>NUCLEOTIDE SEQUENCE [LARGE SCALE GENOMIC DNA]</scope>
    <source>
        <strain evidence="2 3">DSM 104638</strain>
    </source>
</reference>
<name>A0A364VC63_9CORY</name>
<dbReference type="Proteomes" id="UP000251047">
    <property type="component" value="Unassembled WGS sequence"/>
</dbReference>
<keyword evidence="1" id="KW-0472">Membrane</keyword>
<dbReference type="AlphaFoldDB" id="A0A364VC63"/>
<proteinExistence type="predicted"/>
<feature type="transmembrane region" description="Helical" evidence="1">
    <location>
        <begin position="94"/>
        <end position="113"/>
    </location>
</feature>
<evidence type="ECO:0000313" key="2">
    <source>
        <dbReference type="EMBL" id="RAV34239.1"/>
    </source>
</evidence>
<feature type="transmembrane region" description="Helical" evidence="1">
    <location>
        <begin position="47"/>
        <end position="65"/>
    </location>
</feature>